<accession>A0ABQ9ELK0</accession>
<feature type="coiled-coil region" evidence="5">
    <location>
        <begin position="207"/>
        <end position="303"/>
    </location>
</feature>
<dbReference type="Gene3D" id="3.30.40.10">
    <property type="entry name" value="Zinc/RING finger domain, C3HC4 (zinc finger)"/>
    <property type="match status" value="1"/>
</dbReference>
<dbReference type="InterPro" id="IPR001841">
    <property type="entry name" value="Znf_RING"/>
</dbReference>
<evidence type="ECO:0000256" key="5">
    <source>
        <dbReference type="SAM" id="Coils"/>
    </source>
</evidence>
<dbReference type="SUPFAM" id="SSF57845">
    <property type="entry name" value="B-box zinc-binding domain"/>
    <property type="match status" value="1"/>
</dbReference>
<evidence type="ECO:0000256" key="3">
    <source>
        <dbReference type="ARBA" id="ARBA00022833"/>
    </source>
</evidence>
<gene>
    <name evidence="9" type="ORF">KUTeg_018370</name>
</gene>
<evidence type="ECO:0000256" key="1">
    <source>
        <dbReference type="ARBA" id="ARBA00022723"/>
    </source>
</evidence>
<keyword evidence="2 4" id="KW-0863">Zinc-finger</keyword>
<proteinExistence type="predicted"/>
<name>A0ABQ9ELK0_TEGGR</name>
<evidence type="ECO:0000313" key="10">
    <source>
        <dbReference type="Proteomes" id="UP001217089"/>
    </source>
</evidence>
<protein>
    <submittedName>
        <fullName evidence="9">Uncharacterized protein</fullName>
    </submittedName>
</protein>
<reference evidence="9 10" key="1">
    <citation type="submission" date="2022-12" db="EMBL/GenBank/DDBJ databases">
        <title>Chromosome-level genome of Tegillarca granosa.</title>
        <authorList>
            <person name="Kim J."/>
        </authorList>
    </citation>
    <scope>NUCLEOTIDE SEQUENCE [LARGE SCALE GENOMIC DNA]</scope>
    <source>
        <strain evidence="9">Teg-2019</strain>
        <tissue evidence="9">Adductor muscle</tissue>
    </source>
</reference>
<dbReference type="SMART" id="SM00184">
    <property type="entry name" value="RING"/>
    <property type="match status" value="1"/>
</dbReference>
<evidence type="ECO:0000259" key="8">
    <source>
        <dbReference type="PROSITE" id="PS50119"/>
    </source>
</evidence>
<dbReference type="InterPro" id="IPR017907">
    <property type="entry name" value="Znf_RING_CS"/>
</dbReference>
<evidence type="ECO:0000313" key="9">
    <source>
        <dbReference type="EMBL" id="KAJ8304787.1"/>
    </source>
</evidence>
<keyword evidence="1" id="KW-0479">Metal-binding</keyword>
<dbReference type="PANTHER" id="PTHR25462:SF296">
    <property type="entry name" value="MEIOTIC P26, ISOFORM F"/>
    <property type="match status" value="1"/>
</dbReference>
<dbReference type="Proteomes" id="UP001217089">
    <property type="component" value="Unassembled WGS sequence"/>
</dbReference>
<dbReference type="InterPro" id="IPR047153">
    <property type="entry name" value="TRIM45/56/19-like"/>
</dbReference>
<keyword evidence="10" id="KW-1185">Reference proteome</keyword>
<dbReference type="InterPro" id="IPR013083">
    <property type="entry name" value="Znf_RING/FYVE/PHD"/>
</dbReference>
<dbReference type="PANTHER" id="PTHR25462">
    <property type="entry name" value="BONUS, ISOFORM C-RELATED"/>
    <property type="match status" value="1"/>
</dbReference>
<evidence type="ECO:0000256" key="2">
    <source>
        <dbReference type="ARBA" id="ARBA00022771"/>
    </source>
</evidence>
<dbReference type="EMBL" id="JARBDR010000903">
    <property type="protein sequence ID" value="KAJ8304787.1"/>
    <property type="molecule type" value="Genomic_DNA"/>
</dbReference>
<feature type="domain" description="RING-type" evidence="7">
    <location>
        <begin position="61"/>
        <end position="119"/>
    </location>
</feature>
<evidence type="ECO:0000256" key="4">
    <source>
        <dbReference type="PROSITE-ProRule" id="PRU00024"/>
    </source>
</evidence>
<keyword evidence="5" id="KW-0175">Coiled coil</keyword>
<dbReference type="InterPro" id="IPR000315">
    <property type="entry name" value="Znf_B-box"/>
</dbReference>
<organism evidence="9 10">
    <name type="scientific">Tegillarca granosa</name>
    <name type="common">Malaysian cockle</name>
    <name type="synonym">Anadara granosa</name>
    <dbReference type="NCBI Taxonomy" id="220873"/>
    <lineage>
        <taxon>Eukaryota</taxon>
        <taxon>Metazoa</taxon>
        <taxon>Spiralia</taxon>
        <taxon>Lophotrochozoa</taxon>
        <taxon>Mollusca</taxon>
        <taxon>Bivalvia</taxon>
        <taxon>Autobranchia</taxon>
        <taxon>Pteriomorphia</taxon>
        <taxon>Arcoida</taxon>
        <taxon>Arcoidea</taxon>
        <taxon>Arcidae</taxon>
        <taxon>Tegillarca</taxon>
    </lineage>
</organism>
<dbReference type="SUPFAM" id="SSF57850">
    <property type="entry name" value="RING/U-box"/>
    <property type="match status" value="1"/>
</dbReference>
<dbReference type="Pfam" id="PF00643">
    <property type="entry name" value="zf-B_box"/>
    <property type="match status" value="1"/>
</dbReference>
<dbReference type="PROSITE" id="PS50119">
    <property type="entry name" value="ZF_BBOX"/>
    <property type="match status" value="1"/>
</dbReference>
<feature type="region of interest" description="Disordered" evidence="6">
    <location>
        <begin position="366"/>
        <end position="388"/>
    </location>
</feature>
<dbReference type="Gene3D" id="1.10.287.620">
    <property type="entry name" value="Helix Hairpins"/>
    <property type="match status" value="1"/>
</dbReference>
<dbReference type="SMART" id="SM00336">
    <property type="entry name" value="BBOX"/>
    <property type="match status" value="1"/>
</dbReference>
<evidence type="ECO:0000259" key="7">
    <source>
        <dbReference type="PROSITE" id="PS50089"/>
    </source>
</evidence>
<comment type="caution">
    <text evidence="9">The sequence shown here is derived from an EMBL/GenBank/DDBJ whole genome shotgun (WGS) entry which is preliminary data.</text>
</comment>
<dbReference type="PROSITE" id="PS00518">
    <property type="entry name" value="ZF_RING_1"/>
    <property type="match status" value="1"/>
</dbReference>
<dbReference type="Gene3D" id="3.30.160.60">
    <property type="entry name" value="Classic Zinc Finger"/>
    <property type="match status" value="1"/>
</dbReference>
<dbReference type="PROSITE" id="PS50089">
    <property type="entry name" value="ZF_RING_2"/>
    <property type="match status" value="1"/>
</dbReference>
<sequence>MSDNEEEAKVISPPYTRTAAEEAAIFKLKANFEAQRANVKPTIRKTFIVDELTFEKKFLRCPVCVESYSEIVRPPKILPCHHAICLVCLVQSFHCEALFRKNLHLGDLPAAVTIICPKCCIHFISTEEGLQLLPTDHRIIQLIDFVQYASRQTINFCNNHKDYPLNFFCELCGILVCRDCTSTDHKEADGHPVIDLESVLPKYLPVLDKAMSDIESEKETLQEKRKAVDTAIEDMEQAQDTVVKEIHESFEKLRALLNEREKEICEMAESEISVAKRKLKDKKELIEKRKEDLQGRSESLKAAKETGDAVEIFKVQKEIKEYKPIPPIKIPGVDDGMVTKFTFTSRDENVLANRIKNFGDFVSQTESTVTTKQDSTTTTSTTSYESSRYTPTRAYSNYSAYRSPYTGSYTRSYFRN</sequence>
<evidence type="ECO:0000256" key="6">
    <source>
        <dbReference type="SAM" id="MobiDB-lite"/>
    </source>
</evidence>
<feature type="domain" description="B box-type" evidence="8">
    <location>
        <begin position="152"/>
        <end position="196"/>
    </location>
</feature>
<keyword evidence="3" id="KW-0862">Zinc</keyword>